<evidence type="ECO:0000256" key="1">
    <source>
        <dbReference type="ARBA" id="ARBA00006217"/>
    </source>
</evidence>
<dbReference type="Proteomes" id="UP001497525">
    <property type="component" value="Unassembled WGS sequence"/>
</dbReference>
<proteinExistence type="inferred from homology"/>
<dbReference type="SUPFAM" id="SSF53056">
    <property type="entry name" value="beta-carbonic anhydrase, cab"/>
    <property type="match status" value="1"/>
</dbReference>
<evidence type="ECO:0000256" key="4">
    <source>
        <dbReference type="ARBA" id="ARBA00022833"/>
    </source>
</evidence>
<dbReference type="PANTHER" id="PTHR11002">
    <property type="entry name" value="CARBONIC ANHYDRASE"/>
    <property type="match status" value="1"/>
</dbReference>
<sequence length="250" mass="27814">MAIEHLLRNAVTFSKTGGLEFAKNMKFFPHASAVMISCVDGRVMPSKFLMVSPGTTYIVRNAGNFAPNTHDGKHCSCNVHATFELGCIRGQAKDIIICGHSDCKAMGLLSSIGKLIEEKKLKPSDMSPLEKWVAENSMECFEKLQTPDETITFPLCPEYESIPPLTLNRSMLRKLTEIDKLSQINVLKQMSNVYTQSLLAKKLRSGEIRVHGIWFALDTARLHLFSRIRKGFIPVNDDSLGGLLGELSKL</sequence>
<protein>
    <recommendedName>
        <fullName evidence="2 8">Carbonic anhydrase</fullName>
        <ecNumber evidence="2 8">4.2.1.1</ecNumber>
    </recommendedName>
    <alternativeName>
        <fullName evidence="8">Carbonate dehydratase</fullName>
    </alternativeName>
</protein>
<dbReference type="EMBL" id="CAXLJL010000312">
    <property type="protein sequence ID" value="CAL5136416.1"/>
    <property type="molecule type" value="Genomic_DNA"/>
</dbReference>
<evidence type="ECO:0000256" key="6">
    <source>
        <dbReference type="ARBA" id="ARBA00048348"/>
    </source>
</evidence>
<dbReference type="PANTHER" id="PTHR11002:SF76">
    <property type="entry name" value="CARBONIC ANHYDRASE"/>
    <property type="match status" value="1"/>
</dbReference>
<feature type="binding site" evidence="7">
    <location>
        <position position="40"/>
    </location>
    <ligand>
        <name>Zn(2+)</name>
        <dbReference type="ChEBI" id="CHEBI:29105"/>
    </ligand>
</feature>
<evidence type="ECO:0000313" key="10">
    <source>
        <dbReference type="Proteomes" id="UP001497525"/>
    </source>
</evidence>
<evidence type="ECO:0000256" key="7">
    <source>
        <dbReference type="PIRSR" id="PIRSR601765-1"/>
    </source>
</evidence>
<evidence type="ECO:0000256" key="5">
    <source>
        <dbReference type="ARBA" id="ARBA00023239"/>
    </source>
</evidence>
<keyword evidence="5 8" id="KW-0456">Lyase</keyword>
<dbReference type="Gene3D" id="3.40.1050.10">
    <property type="entry name" value="Carbonic anhydrase"/>
    <property type="match status" value="1"/>
</dbReference>
<evidence type="ECO:0000256" key="3">
    <source>
        <dbReference type="ARBA" id="ARBA00022723"/>
    </source>
</evidence>
<comment type="catalytic activity">
    <reaction evidence="6 8">
        <text>hydrogencarbonate + H(+) = CO2 + H2O</text>
        <dbReference type="Rhea" id="RHEA:10748"/>
        <dbReference type="ChEBI" id="CHEBI:15377"/>
        <dbReference type="ChEBI" id="CHEBI:15378"/>
        <dbReference type="ChEBI" id="CHEBI:16526"/>
        <dbReference type="ChEBI" id="CHEBI:17544"/>
        <dbReference type="EC" id="4.2.1.1"/>
    </reaction>
</comment>
<evidence type="ECO:0000256" key="8">
    <source>
        <dbReference type="RuleBase" id="RU003956"/>
    </source>
</evidence>
<reference evidence="9" key="1">
    <citation type="submission" date="2024-06" db="EMBL/GenBank/DDBJ databases">
        <authorList>
            <person name="Liu X."/>
            <person name="Lenzi L."/>
            <person name="Haldenby T S."/>
            <person name="Uol C."/>
        </authorList>
    </citation>
    <scope>NUCLEOTIDE SEQUENCE</scope>
</reference>
<feature type="binding site" evidence="7">
    <location>
        <position position="38"/>
    </location>
    <ligand>
        <name>Zn(2+)</name>
        <dbReference type="ChEBI" id="CHEBI:29105"/>
    </ligand>
</feature>
<dbReference type="GO" id="GO:0004089">
    <property type="term" value="F:carbonate dehydratase activity"/>
    <property type="evidence" value="ECO:0007669"/>
    <property type="project" value="UniProtKB-UniRule"/>
</dbReference>
<dbReference type="InterPro" id="IPR036874">
    <property type="entry name" value="Carbonic_anhydrase_sf"/>
</dbReference>
<comment type="caution">
    <text evidence="9">The sequence shown here is derived from an EMBL/GenBank/DDBJ whole genome shotgun (WGS) entry which is preliminary data.</text>
</comment>
<dbReference type="EC" id="4.2.1.1" evidence="2 8"/>
<dbReference type="Pfam" id="PF00484">
    <property type="entry name" value="Pro_CA"/>
    <property type="match status" value="1"/>
</dbReference>
<keyword evidence="3 7" id="KW-0479">Metal-binding</keyword>
<feature type="binding site" evidence="7">
    <location>
        <position position="100"/>
    </location>
    <ligand>
        <name>Zn(2+)</name>
        <dbReference type="ChEBI" id="CHEBI:29105"/>
    </ligand>
</feature>
<dbReference type="SMART" id="SM00947">
    <property type="entry name" value="Pro_CA"/>
    <property type="match status" value="1"/>
</dbReference>
<accession>A0AAV2THQ7</accession>
<gene>
    <name evidence="9" type="ORF">CDAUBV1_LOCUS10511</name>
</gene>
<dbReference type="GO" id="GO:0008270">
    <property type="term" value="F:zinc ion binding"/>
    <property type="evidence" value="ECO:0007669"/>
    <property type="project" value="UniProtKB-UniRule"/>
</dbReference>
<comment type="similarity">
    <text evidence="1 8">Belongs to the beta-class carbonic anhydrase family.</text>
</comment>
<feature type="binding site" evidence="7">
    <location>
        <position position="103"/>
    </location>
    <ligand>
        <name>Zn(2+)</name>
        <dbReference type="ChEBI" id="CHEBI:29105"/>
    </ligand>
</feature>
<dbReference type="AlphaFoldDB" id="A0AAV2THQ7"/>
<keyword evidence="4 7" id="KW-0862">Zinc</keyword>
<comment type="cofactor">
    <cofactor evidence="7">
        <name>Zn(2+)</name>
        <dbReference type="ChEBI" id="CHEBI:29105"/>
    </cofactor>
    <text evidence="7">Binds 1 zinc ion per subunit.</text>
</comment>
<dbReference type="InterPro" id="IPR001765">
    <property type="entry name" value="Carbonic_anhydrase"/>
</dbReference>
<evidence type="ECO:0000256" key="2">
    <source>
        <dbReference type="ARBA" id="ARBA00012925"/>
    </source>
</evidence>
<organism evidence="9 10">
    <name type="scientific">Calicophoron daubneyi</name>
    <name type="common">Rumen fluke</name>
    <name type="synonym">Paramphistomum daubneyi</name>
    <dbReference type="NCBI Taxonomy" id="300641"/>
    <lineage>
        <taxon>Eukaryota</taxon>
        <taxon>Metazoa</taxon>
        <taxon>Spiralia</taxon>
        <taxon>Lophotrochozoa</taxon>
        <taxon>Platyhelminthes</taxon>
        <taxon>Trematoda</taxon>
        <taxon>Digenea</taxon>
        <taxon>Plagiorchiida</taxon>
        <taxon>Pronocephalata</taxon>
        <taxon>Paramphistomoidea</taxon>
        <taxon>Paramphistomidae</taxon>
        <taxon>Calicophoron</taxon>
    </lineage>
</organism>
<comment type="function">
    <text evidence="8">Reversible hydration of carbon dioxide.</text>
</comment>
<evidence type="ECO:0000313" key="9">
    <source>
        <dbReference type="EMBL" id="CAL5136416.1"/>
    </source>
</evidence>
<name>A0AAV2THQ7_CALDB</name>